<evidence type="ECO:0000256" key="2">
    <source>
        <dbReference type="ARBA" id="ARBA00011900"/>
    </source>
</evidence>
<evidence type="ECO:0000256" key="1">
    <source>
        <dbReference type="ARBA" id="ARBA00006594"/>
    </source>
</evidence>
<proteinExistence type="inferred from homology"/>
<dbReference type="PRINTS" id="PR00508">
    <property type="entry name" value="S21N4MTFRASE"/>
</dbReference>
<evidence type="ECO:0000256" key="6">
    <source>
        <dbReference type="SAM" id="MobiDB-lite"/>
    </source>
</evidence>
<dbReference type="PANTHER" id="PTHR13370">
    <property type="entry name" value="RNA METHYLASE-RELATED"/>
    <property type="match status" value="1"/>
</dbReference>
<accession>A0ABV7N8C0</accession>
<feature type="compositionally biased region" description="Low complexity" evidence="6">
    <location>
        <begin position="92"/>
        <end position="101"/>
    </location>
</feature>
<sequence length="1095" mass="121159">MTSSLRELLLSIVPDDGSAVGNLALAAVMRETVPDLSDETYQRIRDGLIAEGVLGKGRGRGGSVFLLGLDDDDEDEINDGDGDSFALTAQEPAAPSAPKAASSKKKVARKADGPAQVLSYRHTDTRVNNPEVGMVHPDNDPDEPKSVWKYDPHLDPELMFDSQRGAVEKLIDDALASGNADAMRDALVELKRLQEPYLNWAGKAEGTSFAVDTVSLHVHERVDPATILANARKRLKGEKAGEAWRQADLFAAAFENLPLRQALDFYHHEKGWSNRLIAGDSLLVMNSLLHKESMAGKVQMIYIDPPYGIKYGSNFQPFTGQKAMGRTDKDEDLSSEPEMIKAFRDTWELGIHSYLTYLRDRLNAAKELLSDTGSLFVQISDDNLHLVRNLTDEIFGPKNYVVTILIKKKGSQKGGKVDPVNDYLVWVAKDKSCMTYFQIYDGRETDEEITADFANVELPNGEVTTLARLEKQAGVPTGRYRNDLATFSNDFPGSRLFKADPSTGGNPGASQAKVYEYCGMSFDPGIKKGLGWKAAAESSVGFSGMKRLAVSGRLHIGDKQLAVKRYPEDFGLKAVSNWWDGIGGPSNPIYVVQTNEKILERCILMTTAPGDLVLDPTCGSGTTAIVAEKWGRRWITCDTSRVAITLAKKRLMTATFDYYTLRYPQEGLKGGFVYKTAEHIMAARIANNPDIDTIYKEKHPAIVLSLRELNDILLKFPPPMLKPWQGNRKGKHIDFTKGETLHEWEVPHDFPEGWPKSAEQSFAAFHAARISMQAEMDRAIAANAEPKALYDKPEPDKSRLRITGPFSVEAVPAPTVLSLDESAAPAEADATVARSGETSRQTQWRDELIRTGIRAKGGAMLKFTDLEAIPGVKHLHASGALDSGERVVVSFGPEHAALEQKQVERAIEDAQTLVPKPKFVVFCAFTFDPEAAKDIDETNWPGVTLLKAQMNTDLLTEDLKKARSSNQSFWLMGQPEVELKSVGDNWQVEVHGFDYFDPREGKLVSGGKSKIAMWSLDTDYDGRSLMPHQVFFPMAGAKDGWNRLKKTIRAELDEDLLEQFHGTISLPFEAGDHRRVAVKIVDDRGIESLKIMNLE</sequence>
<comment type="catalytic activity">
    <reaction evidence="5">
        <text>a 2'-deoxyadenosine in DNA + S-adenosyl-L-methionine = an N(6)-methyl-2'-deoxyadenosine in DNA + S-adenosyl-L-homocysteine + H(+)</text>
        <dbReference type="Rhea" id="RHEA:15197"/>
        <dbReference type="Rhea" id="RHEA-COMP:12418"/>
        <dbReference type="Rhea" id="RHEA-COMP:12419"/>
        <dbReference type="ChEBI" id="CHEBI:15378"/>
        <dbReference type="ChEBI" id="CHEBI:57856"/>
        <dbReference type="ChEBI" id="CHEBI:59789"/>
        <dbReference type="ChEBI" id="CHEBI:90615"/>
        <dbReference type="ChEBI" id="CHEBI:90616"/>
        <dbReference type="EC" id="2.1.1.72"/>
    </reaction>
</comment>
<dbReference type="InterPro" id="IPR002052">
    <property type="entry name" value="DNA_methylase_N6_adenine_CS"/>
</dbReference>
<evidence type="ECO:0000256" key="5">
    <source>
        <dbReference type="ARBA" id="ARBA00047942"/>
    </source>
</evidence>
<dbReference type="GO" id="GO:0032259">
    <property type="term" value="P:methylation"/>
    <property type="evidence" value="ECO:0007669"/>
    <property type="project" value="UniProtKB-KW"/>
</dbReference>
<dbReference type="InterPro" id="IPR029063">
    <property type="entry name" value="SAM-dependent_MTases_sf"/>
</dbReference>
<comment type="similarity">
    <text evidence="1">Belongs to the N(4)/N(6)-methyltransferase family.</text>
</comment>
<evidence type="ECO:0000313" key="8">
    <source>
        <dbReference type="EMBL" id="MFC3439729.1"/>
    </source>
</evidence>
<reference evidence="9" key="1">
    <citation type="journal article" date="2019" name="Int. J. Syst. Evol. Microbiol.">
        <title>The Global Catalogue of Microorganisms (GCM) 10K type strain sequencing project: providing services to taxonomists for standard genome sequencing and annotation.</title>
        <authorList>
            <consortium name="The Broad Institute Genomics Platform"/>
            <consortium name="The Broad Institute Genome Sequencing Center for Infectious Disease"/>
            <person name="Wu L."/>
            <person name="Ma J."/>
        </authorList>
    </citation>
    <scope>NUCLEOTIDE SEQUENCE [LARGE SCALE GENOMIC DNA]</scope>
    <source>
        <strain evidence="9">CCM 7491</strain>
    </source>
</reference>
<dbReference type="Pfam" id="PF01555">
    <property type="entry name" value="N6_N4_Mtase"/>
    <property type="match status" value="1"/>
</dbReference>
<protein>
    <recommendedName>
        <fullName evidence="2">site-specific DNA-methyltransferase (adenine-specific)</fullName>
        <ecNumber evidence="2">2.1.1.72</ecNumber>
    </recommendedName>
</protein>
<dbReference type="Proteomes" id="UP001595681">
    <property type="component" value="Unassembled WGS sequence"/>
</dbReference>
<organism evidence="8 9">
    <name type="scientific">Sphingobium rhizovicinum</name>
    <dbReference type="NCBI Taxonomy" id="432308"/>
    <lineage>
        <taxon>Bacteria</taxon>
        <taxon>Pseudomonadati</taxon>
        <taxon>Pseudomonadota</taxon>
        <taxon>Alphaproteobacteria</taxon>
        <taxon>Sphingomonadales</taxon>
        <taxon>Sphingomonadaceae</taxon>
        <taxon>Sphingobium</taxon>
    </lineage>
</organism>
<evidence type="ECO:0000256" key="4">
    <source>
        <dbReference type="ARBA" id="ARBA00022679"/>
    </source>
</evidence>
<dbReference type="EC" id="2.1.1.72" evidence="2"/>
<dbReference type="EMBL" id="JBHRVU010000002">
    <property type="protein sequence ID" value="MFC3439729.1"/>
    <property type="molecule type" value="Genomic_DNA"/>
</dbReference>
<feature type="region of interest" description="Disordered" evidence="6">
    <location>
        <begin position="90"/>
        <end position="118"/>
    </location>
</feature>
<name>A0ABV7N8C0_9SPHN</name>
<dbReference type="InterPro" id="IPR001091">
    <property type="entry name" value="RM_Methyltransferase"/>
</dbReference>
<feature type="domain" description="DNA methylase N-4/N-6" evidence="7">
    <location>
        <begin position="298"/>
        <end position="649"/>
    </location>
</feature>
<dbReference type="InterPro" id="IPR002941">
    <property type="entry name" value="DNA_methylase_N4/N6"/>
</dbReference>
<dbReference type="Gene3D" id="3.40.50.150">
    <property type="entry name" value="Vaccinia Virus protein VP39"/>
    <property type="match status" value="2"/>
</dbReference>
<dbReference type="PANTHER" id="PTHR13370:SF16">
    <property type="entry name" value="SITE-SPECIFIC DNA-METHYLTRANSFERASE (ADENINE-SPECIFIC)"/>
    <property type="match status" value="1"/>
</dbReference>
<evidence type="ECO:0000256" key="3">
    <source>
        <dbReference type="ARBA" id="ARBA00022603"/>
    </source>
</evidence>
<keyword evidence="3 8" id="KW-0489">Methyltransferase</keyword>
<dbReference type="SUPFAM" id="SSF53335">
    <property type="entry name" value="S-adenosyl-L-methionine-dependent methyltransferases"/>
    <property type="match status" value="1"/>
</dbReference>
<evidence type="ECO:0000313" key="9">
    <source>
        <dbReference type="Proteomes" id="UP001595681"/>
    </source>
</evidence>
<keyword evidence="4 8" id="KW-0808">Transferase</keyword>
<dbReference type="GO" id="GO:0008168">
    <property type="term" value="F:methyltransferase activity"/>
    <property type="evidence" value="ECO:0007669"/>
    <property type="project" value="UniProtKB-KW"/>
</dbReference>
<evidence type="ECO:0000259" key="7">
    <source>
        <dbReference type="Pfam" id="PF01555"/>
    </source>
</evidence>
<comment type="caution">
    <text evidence="8">The sequence shown here is derived from an EMBL/GenBank/DDBJ whole genome shotgun (WGS) entry which is preliminary data.</text>
</comment>
<keyword evidence="9" id="KW-1185">Reference proteome</keyword>
<gene>
    <name evidence="8" type="ORF">ACFOKF_00630</name>
</gene>
<dbReference type="PROSITE" id="PS00092">
    <property type="entry name" value="N6_MTASE"/>
    <property type="match status" value="1"/>
</dbReference>
<dbReference type="RefSeq" id="WP_380792277.1">
    <property type="nucleotide sequence ID" value="NZ_JBHRVU010000002.1"/>
</dbReference>